<keyword evidence="1" id="KW-0732">Signal</keyword>
<gene>
    <name evidence="2" type="primary">mchS3</name>
    <name evidence="2" type="ORF">AB3U87_20725</name>
</gene>
<comment type="caution">
    <text evidence="2">The sequence shown here is derived from an EMBL/GenBank/DDBJ whole genome shotgun (WGS) entry which is preliminary data.</text>
</comment>
<feature type="signal peptide" evidence="1">
    <location>
        <begin position="1"/>
        <end position="23"/>
    </location>
</feature>
<dbReference type="Proteomes" id="UP001605250">
    <property type="component" value="Unassembled WGS sequence"/>
</dbReference>
<dbReference type="NCBIfam" id="NF041432">
    <property type="entry name" value="MchS3"/>
    <property type="match status" value="1"/>
</dbReference>
<name>A0ABW7CRR0_9GAMM</name>
<sequence>MAVSKINVLFILFFLAFCGPICAAKSNNDDVKELSEVTVFSLGNNGFVGKMSRGEVLYNKILHGADSELIFRRLLESDLSTPEAKIYALCGLVKKKVSKSSLIMYKNSEVNLSVLKGDVLRKFSYQEIYENIIDNGC</sequence>
<dbReference type="RefSeq" id="WP_394150338.1">
    <property type="nucleotide sequence ID" value="NZ_JBGCUC010000027.1"/>
</dbReference>
<dbReference type="EMBL" id="JBGCUC010000027">
    <property type="protein sequence ID" value="MFG6078767.1"/>
    <property type="molecule type" value="Genomic_DNA"/>
</dbReference>
<feature type="chain" id="PRO_5047227987" evidence="1">
    <location>
        <begin position="24"/>
        <end position="137"/>
    </location>
</feature>
<evidence type="ECO:0000313" key="2">
    <source>
        <dbReference type="EMBL" id="MFG6078767.1"/>
    </source>
</evidence>
<proteinExistence type="predicted"/>
<reference evidence="2 3" key="1">
    <citation type="submission" date="2024-07" db="EMBL/GenBank/DDBJ databases">
        <title>Novel bacterial strain Erwinia sp. OPT-41 promoting growth of various crops.</title>
        <authorList>
            <person name="Egorshina A."/>
            <person name="Lukyantsev M.A."/>
            <person name="Golubev S.N."/>
            <person name="Muratova A.Y."/>
            <person name="Bulygina E.A."/>
        </authorList>
    </citation>
    <scope>NUCLEOTIDE SEQUENCE [LARGE SCALE GENOMIC DNA]</scope>
    <source>
        <strain evidence="2 3">OPT-41</strain>
    </source>
</reference>
<organism evidence="2 3">
    <name type="scientific">Erwinia plantamica</name>
    <dbReference type="NCBI Taxonomy" id="3237104"/>
    <lineage>
        <taxon>Bacteria</taxon>
        <taxon>Pseudomonadati</taxon>
        <taxon>Pseudomonadota</taxon>
        <taxon>Gammaproteobacteria</taxon>
        <taxon>Enterobacterales</taxon>
        <taxon>Erwiniaceae</taxon>
        <taxon>Erwinia</taxon>
    </lineage>
</organism>
<accession>A0ABW7CRR0</accession>
<evidence type="ECO:0000313" key="3">
    <source>
        <dbReference type="Proteomes" id="UP001605250"/>
    </source>
</evidence>
<keyword evidence="3" id="KW-1185">Reference proteome</keyword>
<evidence type="ECO:0000256" key="1">
    <source>
        <dbReference type="SAM" id="SignalP"/>
    </source>
</evidence>
<protein>
    <submittedName>
        <fullName evidence="2">MchS3 family protein</fullName>
    </submittedName>
</protein>